<evidence type="ECO:0000256" key="1">
    <source>
        <dbReference type="SAM" id="MobiDB-lite"/>
    </source>
</evidence>
<accession>A0A4D6NT36</accession>
<name>A0A4D6NT36_VIGUN</name>
<proteinExistence type="predicted"/>
<reference evidence="2 3" key="1">
    <citation type="submission" date="2019-04" db="EMBL/GenBank/DDBJ databases">
        <title>An improved genome assembly and genetic linkage map for asparagus bean, Vigna unguiculata ssp. sesquipedialis.</title>
        <authorList>
            <person name="Xia Q."/>
            <person name="Zhang R."/>
            <person name="Dong Y."/>
        </authorList>
    </citation>
    <scope>NUCLEOTIDE SEQUENCE [LARGE SCALE GENOMIC DNA]</scope>
    <source>
        <tissue evidence="2">Leaf</tissue>
    </source>
</reference>
<organism evidence="2 3">
    <name type="scientific">Vigna unguiculata</name>
    <name type="common">Cowpea</name>
    <dbReference type="NCBI Taxonomy" id="3917"/>
    <lineage>
        <taxon>Eukaryota</taxon>
        <taxon>Viridiplantae</taxon>
        <taxon>Streptophyta</taxon>
        <taxon>Embryophyta</taxon>
        <taxon>Tracheophyta</taxon>
        <taxon>Spermatophyta</taxon>
        <taxon>Magnoliopsida</taxon>
        <taxon>eudicotyledons</taxon>
        <taxon>Gunneridae</taxon>
        <taxon>Pentapetalae</taxon>
        <taxon>rosids</taxon>
        <taxon>fabids</taxon>
        <taxon>Fabales</taxon>
        <taxon>Fabaceae</taxon>
        <taxon>Papilionoideae</taxon>
        <taxon>50 kb inversion clade</taxon>
        <taxon>NPAAA clade</taxon>
        <taxon>indigoferoid/millettioid clade</taxon>
        <taxon>Phaseoleae</taxon>
        <taxon>Vigna</taxon>
    </lineage>
</organism>
<dbReference type="Proteomes" id="UP000501690">
    <property type="component" value="Linkage Group LG11"/>
</dbReference>
<protein>
    <submittedName>
        <fullName evidence="2">Uncharacterized protein</fullName>
    </submittedName>
</protein>
<evidence type="ECO:0000313" key="3">
    <source>
        <dbReference type="Proteomes" id="UP000501690"/>
    </source>
</evidence>
<gene>
    <name evidence="2" type="ORF">DEO72_LG11g1923</name>
</gene>
<dbReference type="AlphaFoldDB" id="A0A4D6NT36"/>
<feature type="region of interest" description="Disordered" evidence="1">
    <location>
        <begin position="34"/>
        <end position="94"/>
    </location>
</feature>
<feature type="compositionally biased region" description="Basic residues" evidence="1">
    <location>
        <begin position="46"/>
        <end position="57"/>
    </location>
</feature>
<evidence type="ECO:0000313" key="2">
    <source>
        <dbReference type="EMBL" id="QCE14917.1"/>
    </source>
</evidence>
<sequence>MSFRTQLEECHVLNPYPELNSRDTFRSQLKGYIPISTQGAPTNPPLKHHQKPCRSRLHNQQPKVVAAKSPSGGHVPSGAAASRPPGKGHALQAP</sequence>
<dbReference type="EMBL" id="CP039355">
    <property type="protein sequence ID" value="QCE14917.1"/>
    <property type="molecule type" value="Genomic_DNA"/>
</dbReference>
<keyword evidence="3" id="KW-1185">Reference proteome</keyword>